<organism evidence="2 3">
    <name type="scientific">Formimonas warabiya</name>
    <dbReference type="NCBI Taxonomy" id="1761012"/>
    <lineage>
        <taxon>Bacteria</taxon>
        <taxon>Bacillati</taxon>
        <taxon>Bacillota</taxon>
        <taxon>Clostridia</taxon>
        <taxon>Eubacteriales</taxon>
        <taxon>Peptococcaceae</taxon>
        <taxon>Candidatus Formimonas</taxon>
    </lineage>
</organism>
<evidence type="ECO:0000313" key="3">
    <source>
        <dbReference type="Proteomes" id="UP000323521"/>
    </source>
</evidence>
<proteinExistence type="predicted"/>
<evidence type="ECO:0000256" key="1">
    <source>
        <dbReference type="SAM" id="Phobius"/>
    </source>
</evidence>
<protein>
    <submittedName>
        <fullName evidence="2">Uncharacterized protein</fullName>
    </submittedName>
</protein>
<keyword evidence="3" id="KW-1185">Reference proteome</keyword>
<dbReference type="KEGG" id="fwa:DCMF_04800"/>
<dbReference type="AlphaFoldDB" id="A0A3G1KP38"/>
<feature type="transmembrane region" description="Helical" evidence="1">
    <location>
        <begin position="18"/>
        <end position="38"/>
    </location>
</feature>
<keyword evidence="1" id="KW-0472">Membrane</keyword>
<evidence type="ECO:0000313" key="2">
    <source>
        <dbReference type="EMBL" id="ATW24196.1"/>
    </source>
</evidence>
<sequence length="60" mass="6932">MRANSQALGNLKGMVYQVFMYFLMIFQVKICPLPTYNISAFRTVLFQKIIKMAGLVRIGR</sequence>
<accession>A0A3G1KP38</accession>
<keyword evidence="1" id="KW-0812">Transmembrane</keyword>
<gene>
    <name evidence="2" type="ORF">DCMF_04800</name>
</gene>
<dbReference type="Proteomes" id="UP000323521">
    <property type="component" value="Chromosome"/>
</dbReference>
<dbReference type="EMBL" id="CP017634">
    <property type="protein sequence ID" value="ATW24196.1"/>
    <property type="molecule type" value="Genomic_DNA"/>
</dbReference>
<keyword evidence="1" id="KW-1133">Transmembrane helix</keyword>
<name>A0A3G1KP38_FORW1</name>
<reference evidence="2 3" key="1">
    <citation type="submission" date="2016-10" db="EMBL/GenBank/DDBJ databases">
        <title>Complete Genome Sequence of Peptococcaceae strain DCMF.</title>
        <authorList>
            <person name="Edwards R.J."/>
            <person name="Holland S.I."/>
            <person name="Deshpande N.P."/>
            <person name="Wong Y.K."/>
            <person name="Ertan H."/>
            <person name="Manefield M."/>
            <person name="Russell T.L."/>
            <person name="Lee M.J."/>
        </authorList>
    </citation>
    <scope>NUCLEOTIDE SEQUENCE [LARGE SCALE GENOMIC DNA]</scope>
    <source>
        <strain evidence="2 3">DCMF</strain>
    </source>
</reference>